<reference evidence="3" key="1">
    <citation type="submission" date="2017-02" db="UniProtKB">
        <authorList>
            <consortium name="WormBaseParasite"/>
        </authorList>
    </citation>
    <scope>IDENTIFICATION</scope>
</reference>
<evidence type="ECO:0000313" key="2">
    <source>
        <dbReference type="Proteomes" id="UP000271162"/>
    </source>
</evidence>
<dbReference type="EMBL" id="UYSL01020462">
    <property type="protein sequence ID" value="VDL74714.1"/>
    <property type="molecule type" value="Genomic_DNA"/>
</dbReference>
<organism evidence="3">
    <name type="scientific">Nippostrongylus brasiliensis</name>
    <name type="common">Rat hookworm</name>
    <dbReference type="NCBI Taxonomy" id="27835"/>
    <lineage>
        <taxon>Eukaryota</taxon>
        <taxon>Metazoa</taxon>
        <taxon>Ecdysozoa</taxon>
        <taxon>Nematoda</taxon>
        <taxon>Chromadorea</taxon>
        <taxon>Rhabditida</taxon>
        <taxon>Rhabditina</taxon>
        <taxon>Rhabditomorpha</taxon>
        <taxon>Strongyloidea</taxon>
        <taxon>Heligmosomidae</taxon>
        <taxon>Nippostrongylus</taxon>
    </lineage>
</organism>
<evidence type="ECO:0000313" key="1">
    <source>
        <dbReference type="EMBL" id="VDL74714.1"/>
    </source>
</evidence>
<protein>
    <submittedName>
        <fullName evidence="3">Transposase</fullName>
    </submittedName>
</protein>
<dbReference type="WBParaSite" id="NBR_0001112401-mRNA-1">
    <property type="protein sequence ID" value="NBR_0001112401-mRNA-1"/>
    <property type="gene ID" value="NBR_0001112401"/>
</dbReference>
<evidence type="ECO:0000313" key="3">
    <source>
        <dbReference type="WBParaSite" id="NBR_0001112401-mRNA-1"/>
    </source>
</evidence>
<keyword evidence="2" id="KW-1185">Reference proteome</keyword>
<proteinExistence type="predicted"/>
<dbReference type="AlphaFoldDB" id="A0A0N4Y580"/>
<reference evidence="1 2" key="2">
    <citation type="submission" date="2018-11" db="EMBL/GenBank/DDBJ databases">
        <authorList>
            <consortium name="Pathogen Informatics"/>
        </authorList>
    </citation>
    <scope>NUCLEOTIDE SEQUENCE [LARGE SCALE GENOMIC DNA]</scope>
</reference>
<sequence length="65" mass="7386">MSSMLIDTANTQNVCVRAVTSRIAKLFQGKQVFFSSDISDEDPMFWQHLFVAMQPEFKHVSAMST</sequence>
<accession>A0A0N4Y580</accession>
<dbReference type="Proteomes" id="UP000271162">
    <property type="component" value="Unassembled WGS sequence"/>
</dbReference>
<name>A0A0N4Y580_NIPBR</name>
<gene>
    <name evidence="1" type="ORF">NBR_LOCUS11125</name>
</gene>